<comment type="caution">
    <text evidence="1">The sequence shown here is derived from an EMBL/GenBank/DDBJ whole genome shotgun (WGS) entry which is preliminary data.</text>
</comment>
<dbReference type="RefSeq" id="WP_147021779.1">
    <property type="nucleotide sequence ID" value="NZ_BJYU01000034.1"/>
</dbReference>
<keyword evidence="2" id="KW-1185">Reference proteome</keyword>
<sequence>MTRDELAGKLHRLDPGASLIVEGDVLTRLFDVVKLSQASPEALKSISDFALAHDCTFSFDRQVGAAPCFEKNDIL</sequence>
<proteinExistence type="predicted"/>
<dbReference type="Proteomes" id="UP000321085">
    <property type="component" value="Unassembled WGS sequence"/>
</dbReference>
<evidence type="ECO:0000313" key="2">
    <source>
        <dbReference type="Proteomes" id="UP000321085"/>
    </source>
</evidence>
<protein>
    <submittedName>
        <fullName evidence="1">Uncharacterized protein</fullName>
    </submittedName>
</protein>
<gene>
    <name evidence="1" type="ORF">MAE02_27580</name>
</gene>
<evidence type="ECO:0000313" key="1">
    <source>
        <dbReference type="EMBL" id="GEO15062.1"/>
    </source>
</evidence>
<organism evidence="1 2">
    <name type="scientific">Microvirga aerophila</name>
    <dbReference type="NCBI Taxonomy" id="670291"/>
    <lineage>
        <taxon>Bacteria</taxon>
        <taxon>Pseudomonadati</taxon>
        <taxon>Pseudomonadota</taxon>
        <taxon>Alphaproteobacteria</taxon>
        <taxon>Hyphomicrobiales</taxon>
        <taxon>Methylobacteriaceae</taxon>
        <taxon>Microvirga</taxon>
    </lineage>
</organism>
<name>A0A512BT13_9HYPH</name>
<accession>A0A512BT13</accession>
<dbReference type="EMBL" id="BJYU01000034">
    <property type="protein sequence ID" value="GEO15062.1"/>
    <property type="molecule type" value="Genomic_DNA"/>
</dbReference>
<dbReference type="AlphaFoldDB" id="A0A512BT13"/>
<reference evidence="1 2" key="1">
    <citation type="submission" date="2019-07" db="EMBL/GenBank/DDBJ databases">
        <title>Whole genome shotgun sequence of Microvirga aerophila NBRC 106136.</title>
        <authorList>
            <person name="Hosoyama A."/>
            <person name="Uohara A."/>
            <person name="Ohji S."/>
            <person name="Ichikawa N."/>
        </authorList>
    </citation>
    <scope>NUCLEOTIDE SEQUENCE [LARGE SCALE GENOMIC DNA]</scope>
    <source>
        <strain evidence="1 2">NBRC 106136</strain>
    </source>
</reference>